<keyword evidence="2" id="KW-1185">Reference proteome</keyword>
<dbReference type="STRING" id="29367.CLPUN_09340"/>
<dbReference type="Proteomes" id="UP000190890">
    <property type="component" value="Unassembled WGS sequence"/>
</dbReference>
<evidence type="ECO:0008006" key="3">
    <source>
        <dbReference type="Google" id="ProtNLM"/>
    </source>
</evidence>
<proteinExistence type="predicted"/>
<protein>
    <recommendedName>
        <fullName evidence="3">IrrE N-terminal-like domain-containing protein</fullName>
    </recommendedName>
</protein>
<accession>A0A1S8TVJ6</accession>
<sequence length="199" mass="23462">MFITNTLLFYIDLTNIHSVYYNNIRNTDNGGERLMRKLIKIFEIIEKENINIEETTIRYNDNKGIYINIRGIPPTILIDKSIINYRCKYASIISEELGHHFTTLGNLPQKSKSYSEKLQKNKKENRAKSWAANFLISDEDFVQALYNCISTPYDMCDCFNVTNEILEYKILSIIHDEVKYNNIKNNFREKEIPYETCCI</sequence>
<name>A0A1S8TVJ6_9CLOT</name>
<dbReference type="AlphaFoldDB" id="A0A1S8TVJ6"/>
<organism evidence="1 2">
    <name type="scientific">Clostridium puniceum</name>
    <dbReference type="NCBI Taxonomy" id="29367"/>
    <lineage>
        <taxon>Bacteria</taxon>
        <taxon>Bacillati</taxon>
        <taxon>Bacillota</taxon>
        <taxon>Clostridia</taxon>
        <taxon>Eubacteriales</taxon>
        <taxon>Clostridiaceae</taxon>
        <taxon>Clostridium</taxon>
    </lineage>
</organism>
<evidence type="ECO:0000313" key="1">
    <source>
        <dbReference type="EMBL" id="OOM81750.1"/>
    </source>
</evidence>
<dbReference type="EMBL" id="LZZM01000053">
    <property type="protein sequence ID" value="OOM81750.1"/>
    <property type="molecule type" value="Genomic_DNA"/>
</dbReference>
<reference evidence="1 2" key="1">
    <citation type="submission" date="2016-05" db="EMBL/GenBank/DDBJ databases">
        <title>Microbial solvent formation.</title>
        <authorList>
            <person name="Poehlein A."/>
            <person name="Montoya Solano J.D."/>
            <person name="Flitsch S."/>
            <person name="Krabben P."/>
            <person name="Duerre P."/>
            <person name="Daniel R."/>
        </authorList>
    </citation>
    <scope>NUCLEOTIDE SEQUENCE [LARGE SCALE GENOMIC DNA]</scope>
    <source>
        <strain evidence="1 2">DSM 2619</strain>
    </source>
</reference>
<gene>
    <name evidence="1" type="ORF">CLPUN_09340</name>
</gene>
<comment type="caution">
    <text evidence="1">The sequence shown here is derived from an EMBL/GenBank/DDBJ whole genome shotgun (WGS) entry which is preliminary data.</text>
</comment>
<evidence type="ECO:0000313" key="2">
    <source>
        <dbReference type="Proteomes" id="UP000190890"/>
    </source>
</evidence>